<dbReference type="Proteomes" id="UP000051326">
    <property type="component" value="Unassembled WGS sequence"/>
</dbReference>
<keyword evidence="3" id="KW-0732">Signal</keyword>
<evidence type="ECO:0000256" key="3">
    <source>
        <dbReference type="SAM" id="SignalP"/>
    </source>
</evidence>
<feature type="region of interest" description="Disordered" evidence="1">
    <location>
        <begin position="89"/>
        <end position="109"/>
    </location>
</feature>
<feature type="signal peptide" evidence="3">
    <location>
        <begin position="1"/>
        <end position="23"/>
    </location>
</feature>
<reference evidence="4 6" key="1">
    <citation type="submission" date="2015-09" db="EMBL/GenBank/DDBJ databases">
        <authorList>
            <consortium name="Swine Surveillance"/>
        </authorList>
    </citation>
    <scope>NUCLEOTIDE SEQUENCE [LARGE SCALE GENOMIC DNA]</scope>
    <source>
        <strain evidence="4 6">CECT 8399</strain>
    </source>
</reference>
<dbReference type="EMBL" id="CYSR01000030">
    <property type="protein sequence ID" value="CUI01024.1"/>
    <property type="molecule type" value="Genomic_DNA"/>
</dbReference>
<organism evidence="4 6">
    <name type="scientific">Leisingera aquaemixtae</name>
    <dbReference type="NCBI Taxonomy" id="1396826"/>
    <lineage>
        <taxon>Bacteria</taxon>
        <taxon>Pseudomonadati</taxon>
        <taxon>Pseudomonadota</taxon>
        <taxon>Alphaproteobacteria</taxon>
        <taxon>Rhodobacterales</taxon>
        <taxon>Roseobacteraceae</taxon>
        <taxon>Leisingera</taxon>
    </lineage>
</organism>
<evidence type="ECO:0000256" key="2">
    <source>
        <dbReference type="SAM" id="Phobius"/>
    </source>
</evidence>
<sequence length="109" mass="12308">MSRLGFLASAGAALALAASLAFTAPAAAHDSGRDAARALAGLIALGVIVHSLDKDRDRHRGRAYYHQPKKHYGYYGPRRHYAGRDRHHYRRHGGHRHHSRHGGYYWHRH</sequence>
<accession>A0A0P1HN62</accession>
<reference evidence="5" key="2">
    <citation type="submission" date="2021-08" db="EMBL/GenBank/DDBJ databases">
        <authorList>
            <person name="Nwanade C."/>
            <person name="Wang M."/>
            <person name="Masoudi A."/>
            <person name="Yu Z."/>
            <person name="Liu J."/>
        </authorList>
    </citation>
    <scope>NUCLEOTIDE SEQUENCE</scope>
    <source>
        <strain evidence="5">S166</strain>
    </source>
</reference>
<name>A0A0P1HN62_9RHOB</name>
<feature type="transmembrane region" description="Helical" evidence="2">
    <location>
        <begin position="36"/>
        <end position="52"/>
    </location>
</feature>
<gene>
    <name evidence="5" type="ORF">K3718_07785</name>
    <name evidence="4" type="ORF">PHA8399_03164</name>
</gene>
<dbReference type="AlphaFoldDB" id="A0A0P1HN62"/>
<evidence type="ECO:0000313" key="7">
    <source>
        <dbReference type="Proteomes" id="UP001058514"/>
    </source>
</evidence>
<feature type="chain" id="PRO_5006064497" evidence="3">
    <location>
        <begin position="24"/>
        <end position="109"/>
    </location>
</feature>
<evidence type="ECO:0000313" key="5">
    <source>
        <dbReference type="EMBL" id="UWQ42977.1"/>
    </source>
</evidence>
<keyword evidence="2" id="KW-0812">Transmembrane</keyword>
<keyword evidence="2" id="KW-0472">Membrane</keyword>
<dbReference type="RefSeq" id="WP_058287049.1">
    <property type="nucleotide sequence ID" value="NZ_CP041159.1"/>
</dbReference>
<dbReference type="Proteomes" id="UP001058514">
    <property type="component" value="Chromosome"/>
</dbReference>
<evidence type="ECO:0000256" key="1">
    <source>
        <dbReference type="SAM" id="MobiDB-lite"/>
    </source>
</evidence>
<evidence type="ECO:0000313" key="6">
    <source>
        <dbReference type="Proteomes" id="UP000051326"/>
    </source>
</evidence>
<protein>
    <submittedName>
        <fullName evidence="4">Uncharacterized protein</fullName>
    </submittedName>
</protein>
<keyword evidence="2" id="KW-1133">Transmembrane helix</keyword>
<proteinExistence type="predicted"/>
<dbReference type="EMBL" id="CP081051">
    <property type="protein sequence ID" value="UWQ42977.1"/>
    <property type="molecule type" value="Genomic_DNA"/>
</dbReference>
<evidence type="ECO:0000313" key="4">
    <source>
        <dbReference type="EMBL" id="CUI01024.1"/>
    </source>
</evidence>
<keyword evidence="7" id="KW-1185">Reference proteome</keyword>